<dbReference type="SMART" id="SM00287">
    <property type="entry name" value="SH3b"/>
    <property type="match status" value="1"/>
</dbReference>
<dbReference type="Gene3D" id="2.30.30.40">
    <property type="entry name" value="SH3 Domains"/>
    <property type="match status" value="1"/>
</dbReference>
<dbReference type="AlphaFoldDB" id="A0A2K9ETA5"/>
<dbReference type="RefSeq" id="WP_101459129.1">
    <property type="nucleotide sequence ID" value="NZ_CP025408.1"/>
</dbReference>
<dbReference type="EMBL" id="CP025408">
    <property type="protein sequence ID" value="AUH32454.1"/>
    <property type="molecule type" value="Genomic_DNA"/>
</dbReference>
<dbReference type="InterPro" id="IPR003646">
    <property type="entry name" value="SH3-like_bac-type"/>
</dbReference>
<sequence>MIRLTILTVLGLFAALTLFGDPDPDAPFNAATETAAAGDTDEATAADASPETVAAATTVASEVSAPAVPSEAVQQTPEQVQSFPGPALRPSPEYAGQAEVAKIEAMEQSGAQIMYVTGNSVNFRAGPSTNDRVIGALLLGSPVEALGQADGGWMQLRDAQGREGYMSAQFLSPDRPN</sequence>
<accession>A0A2K9ETA5</accession>
<keyword evidence="5" id="KW-1185">Reference proteome</keyword>
<evidence type="ECO:0000256" key="2">
    <source>
        <dbReference type="SAM" id="SignalP"/>
    </source>
</evidence>
<dbReference type="KEGG" id="paro:CUV01_02785"/>
<dbReference type="OrthoDB" id="7433551at2"/>
<evidence type="ECO:0000313" key="5">
    <source>
        <dbReference type="Proteomes" id="UP000233742"/>
    </source>
</evidence>
<gene>
    <name evidence="4" type="ORF">CUV01_02785</name>
</gene>
<name>A0A2K9ETA5_9RHOB</name>
<feature type="chain" id="PRO_5014701016" description="SH3b domain-containing protein" evidence="2">
    <location>
        <begin position="21"/>
        <end position="177"/>
    </location>
</feature>
<evidence type="ECO:0000313" key="4">
    <source>
        <dbReference type="EMBL" id="AUH32454.1"/>
    </source>
</evidence>
<dbReference type="Proteomes" id="UP000233742">
    <property type="component" value="Chromosome"/>
</dbReference>
<feature type="domain" description="SH3b" evidence="3">
    <location>
        <begin position="111"/>
        <end position="175"/>
    </location>
</feature>
<evidence type="ECO:0000256" key="1">
    <source>
        <dbReference type="SAM" id="MobiDB-lite"/>
    </source>
</evidence>
<dbReference type="PROSITE" id="PS51781">
    <property type="entry name" value="SH3B"/>
    <property type="match status" value="1"/>
</dbReference>
<dbReference type="Pfam" id="PF08239">
    <property type="entry name" value="SH3_3"/>
    <property type="match status" value="1"/>
</dbReference>
<feature type="region of interest" description="Disordered" evidence="1">
    <location>
        <begin position="68"/>
        <end position="92"/>
    </location>
</feature>
<proteinExistence type="predicted"/>
<organism evidence="4 5">
    <name type="scientific">Paracoccus tegillarcae</name>
    <dbReference type="NCBI Taxonomy" id="1529068"/>
    <lineage>
        <taxon>Bacteria</taxon>
        <taxon>Pseudomonadati</taxon>
        <taxon>Pseudomonadota</taxon>
        <taxon>Alphaproteobacteria</taxon>
        <taxon>Rhodobacterales</taxon>
        <taxon>Paracoccaceae</taxon>
        <taxon>Paracoccus</taxon>
    </lineage>
</organism>
<reference evidence="4 5" key="1">
    <citation type="submission" date="2017-12" db="EMBL/GenBank/DDBJ databases">
        <authorList>
            <person name="Hurst M.R.H."/>
        </authorList>
    </citation>
    <scope>NUCLEOTIDE SEQUENCE [LARGE SCALE GENOMIC DNA]</scope>
    <source>
        <strain evidence="4 5">BM15</strain>
    </source>
</reference>
<feature type="signal peptide" evidence="2">
    <location>
        <begin position="1"/>
        <end position="20"/>
    </location>
</feature>
<evidence type="ECO:0000259" key="3">
    <source>
        <dbReference type="PROSITE" id="PS51781"/>
    </source>
</evidence>
<keyword evidence="2" id="KW-0732">Signal</keyword>
<protein>
    <recommendedName>
        <fullName evidence="3">SH3b domain-containing protein</fullName>
    </recommendedName>
</protein>